<dbReference type="GeneTree" id="ENSGT01140000282516"/>
<feature type="transmembrane region" description="Helical" evidence="9">
    <location>
        <begin position="123"/>
        <end position="143"/>
    </location>
</feature>
<dbReference type="PANTHER" id="PTHR46048:SF11">
    <property type="entry name" value="12-(S)-HYDROXY-5,8,10,14-EICOSATETRAENOIC ACID RECEPTOR"/>
    <property type="match status" value="1"/>
</dbReference>
<dbReference type="PRINTS" id="PR01157">
    <property type="entry name" value="P2YPURNOCPTR"/>
</dbReference>
<evidence type="ECO:0000256" key="2">
    <source>
        <dbReference type="ARBA" id="ARBA00022692"/>
    </source>
</evidence>
<keyword evidence="3 9" id="KW-1133">Transmembrane helix</keyword>
<dbReference type="Pfam" id="PF00001">
    <property type="entry name" value="7tm_1"/>
    <property type="match status" value="1"/>
</dbReference>
<dbReference type="AlphaFoldDB" id="A0A8C8JKL9"/>
<feature type="transmembrane region" description="Helical" evidence="9">
    <location>
        <begin position="37"/>
        <end position="58"/>
    </location>
</feature>
<dbReference type="GO" id="GO:0016020">
    <property type="term" value="C:membrane"/>
    <property type="evidence" value="ECO:0007669"/>
    <property type="project" value="UniProtKB-SubCell"/>
</dbReference>
<dbReference type="PRINTS" id="PR00237">
    <property type="entry name" value="GPCRRHODOPSN"/>
</dbReference>
<evidence type="ECO:0000256" key="5">
    <source>
        <dbReference type="ARBA" id="ARBA00023136"/>
    </source>
</evidence>
<reference evidence="11" key="2">
    <citation type="submission" date="2025-09" db="UniProtKB">
        <authorList>
            <consortium name="Ensembl"/>
        </authorList>
    </citation>
    <scope>IDENTIFICATION</scope>
</reference>
<dbReference type="Proteomes" id="UP000694402">
    <property type="component" value="Unassembled WGS sequence"/>
</dbReference>
<evidence type="ECO:0000256" key="6">
    <source>
        <dbReference type="ARBA" id="ARBA00023170"/>
    </source>
</evidence>
<reference evidence="11" key="1">
    <citation type="submission" date="2025-08" db="UniProtKB">
        <authorList>
            <consortium name="Ensembl"/>
        </authorList>
    </citation>
    <scope>IDENTIFICATION</scope>
</reference>
<evidence type="ECO:0000256" key="3">
    <source>
        <dbReference type="ARBA" id="ARBA00022989"/>
    </source>
</evidence>
<evidence type="ECO:0000256" key="7">
    <source>
        <dbReference type="ARBA" id="ARBA00023224"/>
    </source>
</evidence>
<evidence type="ECO:0000256" key="4">
    <source>
        <dbReference type="ARBA" id="ARBA00023040"/>
    </source>
</evidence>
<evidence type="ECO:0000256" key="9">
    <source>
        <dbReference type="SAM" id="Phobius"/>
    </source>
</evidence>
<dbReference type="Gene3D" id="1.20.1070.10">
    <property type="entry name" value="Rhodopsin 7-helix transmembrane proteins"/>
    <property type="match status" value="1"/>
</dbReference>
<feature type="transmembrane region" description="Helical" evidence="9">
    <location>
        <begin position="204"/>
        <end position="225"/>
    </location>
</feature>
<proteinExistence type="inferred from homology"/>
<accession>A0A8C8JKL9</accession>
<dbReference type="SUPFAM" id="SSF81321">
    <property type="entry name" value="Family A G protein-coupled receptor-like"/>
    <property type="match status" value="1"/>
</dbReference>
<dbReference type="GO" id="GO:0004930">
    <property type="term" value="F:G protein-coupled receptor activity"/>
    <property type="evidence" value="ECO:0007669"/>
    <property type="project" value="UniProtKB-KW"/>
</dbReference>
<sequence length="300" mass="34491">RFYHLQTCPVVVHCSLYFFSKLMMVEFTLALPLNLSVLYIFLFNIVVADLLLVICLPAKAYHFQHGLSLSENKLVCKAMLFMLILNRRASIAFLTVLSIDRYFNVVHPWKNNFAKTLKRSPHISVIVWLLLLPLNIPTMLKTFECCNSYGRKMTSVEDVTDTLREVVFFTQILIPFFVLVYCTAHNVNTLKKKTLGNKAKLHRAVFLVTSVVLVFSVCFLPCIIARIELLIVRIKDQHNAETIADQIYDGLMVLSYIDCLLDQLVYCVLEGKYFSLCDVLCRPHHPLESLCGQSSCRTRR</sequence>
<dbReference type="InterPro" id="IPR017452">
    <property type="entry name" value="GPCR_Rhodpsn_7TM"/>
</dbReference>
<organism evidence="11 12">
    <name type="scientific">Oncorhynchus tshawytscha</name>
    <name type="common">Chinook salmon</name>
    <name type="synonym">Salmo tshawytscha</name>
    <dbReference type="NCBI Taxonomy" id="74940"/>
    <lineage>
        <taxon>Eukaryota</taxon>
        <taxon>Metazoa</taxon>
        <taxon>Chordata</taxon>
        <taxon>Craniata</taxon>
        <taxon>Vertebrata</taxon>
        <taxon>Euteleostomi</taxon>
        <taxon>Actinopterygii</taxon>
        <taxon>Neopterygii</taxon>
        <taxon>Teleostei</taxon>
        <taxon>Protacanthopterygii</taxon>
        <taxon>Salmoniformes</taxon>
        <taxon>Salmonidae</taxon>
        <taxon>Salmoninae</taxon>
        <taxon>Oncorhynchus</taxon>
    </lineage>
</organism>
<evidence type="ECO:0000256" key="8">
    <source>
        <dbReference type="RuleBase" id="RU000688"/>
    </source>
</evidence>
<keyword evidence="4 8" id="KW-0297">G-protein coupled receptor</keyword>
<name>A0A8C8JKL9_ONCTS</name>
<keyword evidence="6 8" id="KW-0675">Receptor</keyword>
<comment type="similarity">
    <text evidence="8">Belongs to the G-protein coupled receptor 1 family.</text>
</comment>
<keyword evidence="5 9" id="KW-0472">Membrane</keyword>
<dbReference type="Ensembl" id="ENSOTST00005104256.2">
    <property type="protein sequence ID" value="ENSOTSP00005096259.1"/>
    <property type="gene ID" value="ENSOTSG00005044701.2"/>
</dbReference>
<dbReference type="PROSITE" id="PS50262">
    <property type="entry name" value="G_PROTEIN_RECEP_F1_2"/>
    <property type="match status" value="1"/>
</dbReference>
<evidence type="ECO:0000313" key="12">
    <source>
        <dbReference type="Proteomes" id="UP000694402"/>
    </source>
</evidence>
<evidence type="ECO:0000259" key="10">
    <source>
        <dbReference type="PROSITE" id="PS50262"/>
    </source>
</evidence>
<dbReference type="InterPro" id="IPR000276">
    <property type="entry name" value="GPCR_Rhodpsn"/>
</dbReference>
<keyword evidence="7 8" id="KW-0807">Transducer</keyword>
<comment type="subcellular location">
    <subcellularLocation>
        <location evidence="1">Membrane</location>
        <topology evidence="1">Multi-pass membrane protein</topology>
    </subcellularLocation>
</comment>
<dbReference type="InterPro" id="IPR051893">
    <property type="entry name" value="HCARs"/>
</dbReference>
<keyword evidence="12" id="KW-1185">Reference proteome</keyword>
<evidence type="ECO:0000313" key="11">
    <source>
        <dbReference type="Ensembl" id="ENSOTSP00005096259.1"/>
    </source>
</evidence>
<keyword evidence="2 8" id="KW-0812">Transmembrane</keyword>
<feature type="domain" description="G-protein coupled receptors family 1 profile" evidence="10">
    <location>
        <begin position="19"/>
        <end position="266"/>
    </location>
</feature>
<protein>
    <recommendedName>
        <fullName evidence="10">G-protein coupled receptors family 1 profile domain-containing protein</fullName>
    </recommendedName>
</protein>
<feature type="transmembrane region" description="Helical" evidence="9">
    <location>
        <begin position="163"/>
        <end position="184"/>
    </location>
</feature>
<dbReference type="PANTHER" id="PTHR46048">
    <property type="entry name" value="HYDROXYCARBOXYLIC ACID RECEPTOR 2"/>
    <property type="match status" value="1"/>
</dbReference>
<dbReference type="PROSITE" id="PS00237">
    <property type="entry name" value="G_PROTEIN_RECEP_F1_1"/>
    <property type="match status" value="1"/>
</dbReference>
<evidence type="ECO:0000256" key="1">
    <source>
        <dbReference type="ARBA" id="ARBA00004141"/>
    </source>
</evidence>